<proteinExistence type="predicted"/>
<sequence>MQEVLVFLITFLVLCGPELIIAKYEKDIASKWLLTSDFQPSELADLNPAKEHRLLLKTLLERRLDTVKLIIQWQLYAKFAGTEFCTLVEDVNANRENNAILKAAFEYFKKVPNQQKAEDTIKKYLTDEVINSLIEKTGDLGKTFTAICRAIDKDLKDETVYSTLKNQYKRSYPREYYFIYLNGIPKTKDGFRMALKQFANDTKLKKSLAHLTFFMYYETSEEKQWPAKYIITELAKVPGKLEIVQTIYDESIQALTSRIGDLHPANIEFTSELGRDYTNTMAPILYYELKKRVMADADLETRTKKLLDKRDNLLSHSN</sequence>
<gene>
    <name evidence="2" type="ORF">V9T40_005717</name>
</gene>
<accession>A0AAN9TWV1</accession>
<comment type="caution">
    <text evidence="2">The sequence shown here is derived from an EMBL/GenBank/DDBJ whole genome shotgun (WGS) entry which is preliminary data.</text>
</comment>
<protein>
    <submittedName>
        <fullName evidence="2">Uncharacterized protein</fullName>
    </submittedName>
</protein>
<dbReference type="EMBL" id="JBBCAQ010000003">
    <property type="protein sequence ID" value="KAK7604531.1"/>
    <property type="molecule type" value="Genomic_DNA"/>
</dbReference>
<evidence type="ECO:0000256" key="1">
    <source>
        <dbReference type="SAM" id="SignalP"/>
    </source>
</evidence>
<keyword evidence="3" id="KW-1185">Reference proteome</keyword>
<feature type="signal peptide" evidence="1">
    <location>
        <begin position="1"/>
        <end position="22"/>
    </location>
</feature>
<dbReference type="AlphaFoldDB" id="A0AAN9TWV1"/>
<keyword evidence="1" id="KW-0732">Signal</keyword>
<reference evidence="2 3" key="1">
    <citation type="submission" date="2024-03" db="EMBL/GenBank/DDBJ databases">
        <title>Adaptation during the transition from Ophiocordyceps entomopathogen to insect associate is accompanied by gene loss and intensified selection.</title>
        <authorList>
            <person name="Ward C.M."/>
            <person name="Onetto C.A."/>
            <person name="Borneman A.R."/>
        </authorList>
    </citation>
    <scope>NUCLEOTIDE SEQUENCE [LARGE SCALE GENOMIC DNA]</scope>
    <source>
        <strain evidence="2">AWRI1</strain>
        <tissue evidence="2">Single Adult Female</tissue>
    </source>
</reference>
<evidence type="ECO:0000313" key="2">
    <source>
        <dbReference type="EMBL" id="KAK7604531.1"/>
    </source>
</evidence>
<organism evidence="2 3">
    <name type="scientific">Parthenolecanium corni</name>
    <dbReference type="NCBI Taxonomy" id="536013"/>
    <lineage>
        <taxon>Eukaryota</taxon>
        <taxon>Metazoa</taxon>
        <taxon>Ecdysozoa</taxon>
        <taxon>Arthropoda</taxon>
        <taxon>Hexapoda</taxon>
        <taxon>Insecta</taxon>
        <taxon>Pterygota</taxon>
        <taxon>Neoptera</taxon>
        <taxon>Paraneoptera</taxon>
        <taxon>Hemiptera</taxon>
        <taxon>Sternorrhyncha</taxon>
        <taxon>Coccoidea</taxon>
        <taxon>Coccidae</taxon>
        <taxon>Parthenolecanium</taxon>
    </lineage>
</organism>
<name>A0AAN9TWV1_9HEMI</name>
<dbReference type="Proteomes" id="UP001367676">
    <property type="component" value="Unassembled WGS sequence"/>
</dbReference>
<evidence type="ECO:0000313" key="3">
    <source>
        <dbReference type="Proteomes" id="UP001367676"/>
    </source>
</evidence>
<feature type="chain" id="PRO_5042946751" evidence="1">
    <location>
        <begin position="23"/>
        <end position="318"/>
    </location>
</feature>